<dbReference type="PANTHER" id="PTHR43297:SF13">
    <property type="entry name" value="NICKEL ABC TRANSPORTER, ATP-BINDING PROTEIN"/>
    <property type="match status" value="1"/>
</dbReference>
<comment type="subunit">
    <text evidence="10">The complex is composed of two ATP-binding proteins (NikD and NikE), two transmembrane proteins (NikB and NikC) and a solute-binding protein (NikA).</text>
</comment>
<dbReference type="GO" id="GO:0005524">
    <property type="term" value="F:ATP binding"/>
    <property type="evidence" value="ECO:0007669"/>
    <property type="project" value="UniProtKB-KW"/>
</dbReference>
<evidence type="ECO:0000256" key="13">
    <source>
        <dbReference type="ARBA" id="ARBA00048610"/>
    </source>
</evidence>
<dbReference type="EC" id="7.2.2.11" evidence="11"/>
<sequence>MTLLSFNNVDLSFRRYCGLLKVREMPVLSRIGFAVKRGEVVALIGASGGGKSLIAHALFGILPPNAQIRGDIHFDGLRVDESTRPALLGRRMALVPQSISHLDPMARCFQQLRWAARRAGLKADDAALMAVLAQFGLDADAARAFPHHLSGGMARRMLMAIATVGDPDLIVADEPTSGLDDDNAARILSKLKSLAANGKGVLLITHSLATALAYADSVCLVRNGTVAGEERAEAFEDCGERLRSDYARALWQALPHNGFRVNGDA</sequence>
<dbReference type="InterPro" id="IPR017871">
    <property type="entry name" value="ABC_transporter-like_CS"/>
</dbReference>
<evidence type="ECO:0000313" key="16">
    <source>
        <dbReference type="Proteomes" id="UP000295097"/>
    </source>
</evidence>
<evidence type="ECO:0000256" key="9">
    <source>
        <dbReference type="ARBA" id="ARBA00023136"/>
    </source>
</evidence>
<dbReference type="SMART" id="SM00382">
    <property type="entry name" value="AAA"/>
    <property type="match status" value="1"/>
</dbReference>
<dbReference type="OrthoDB" id="7374568at2"/>
<evidence type="ECO:0000256" key="5">
    <source>
        <dbReference type="ARBA" id="ARBA00022741"/>
    </source>
</evidence>
<dbReference type="InterPro" id="IPR003593">
    <property type="entry name" value="AAA+_ATPase"/>
</dbReference>
<evidence type="ECO:0000256" key="4">
    <source>
        <dbReference type="ARBA" id="ARBA00022475"/>
    </source>
</evidence>
<dbReference type="PROSITE" id="PS50893">
    <property type="entry name" value="ABC_TRANSPORTER_2"/>
    <property type="match status" value="1"/>
</dbReference>
<evidence type="ECO:0000256" key="6">
    <source>
        <dbReference type="ARBA" id="ARBA00022840"/>
    </source>
</evidence>
<dbReference type="RefSeq" id="WP_132308916.1">
    <property type="nucleotide sequence ID" value="NZ_SMAR01000004.1"/>
</dbReference>
<feature type="domain" description="ABC transporter" evidence="14">
    <location>
        <begin position="6"/>
        <end position="248"/>
    </location>
</feature>
<dbReference type="AlphaFoldDB" id="A0A4R3NW89"/>
<evidence type="ECO:0000256" key="8">
    <source>
        <dbReference type="ARBA" id="ARBA00023065"/>
    </source>
</evidence>
<dbReference type="InterPro" id="IPR027417">
    <property type="entry name" value="P-loop_NTPase"/>
</dbReference>
<dbReference type="GO" id="GO:0015413">
    <property type="term" value="F:ABC-type nickel transporter activity"/>
    <property type="evidence" value="ECO:0007669"/>
    <property type="project" value="UniProtKB-EC"/>
</dbReference>
<keyword evidence="16" id="KW-1185">Reference proteome</keyword>
<evidence type="ECO:0000259" key="14">
    <source>
        <dbReference type="PROSITE" id="PS50893"/>
    </source>
</evidence>
<comment type="catalytic activity">
    <reaction evidence="13">
        <text>Ni(2+)(out) + ATP + H2O = Ni(2+)(in) + ADP + phosphate + H(+)</text>
        <dbReference type="Rhea" id="RHEA:15557"/>
        <dbReference type="ChEBI" id="CHEBI:15377"/>
        <dbReference type="ChEBI" id="CHEBI:15378"/>
        <dbReference type="ChEBI" id="CHEBI:30616"/>
        <dbReference type="ChEBI" id="CHEBI:43474"/>
        <dbReference type="ChEBI" id="CHEBI:49786"/>
        <dbReference type="ChEBI" id="CHEBI:456216"/>
        <dbReference type="EC" id="7.2.2.11"/>
    </reaction>
    <physiologicalReaction direction="left-to-right" evidence="13">
        <dbReference type="Rhea" id="RHEA:15558"/>
    </physiologicalReaction>
</comment>
<evidence type="ECO:0000256" key="10">
    <source>
        <dbReference type="ARBA" id="ARBA00038669"/>
    </source>
</evidence>
<keyword evidence="8" id="KW-0406">Ion transport</keyword>
<organism evidence="15 16">
    <name type="scientific">Martelella mediterranea</name>
    <dbReference type="NCBI Taxonomy" id="293089"/>
    <lineage>
        <taxon>Bacteria</taxon>
        <taxon>Pseudomonadati</taxon>
        <taxon>Pseudomonadota</taxon>
        <taxon>Alphaproteobacteria</taxon>
        <taxon>Hyphomicrobiales</taxon>
        <taxon>Aurantimonadaceae</taxon>
        <taxon>Martelella</taxon>
    </lineage>
</organism>
<comment type="similarity">
    <text evidence="2">Belongs to the ABC transporter superfamily.</text>
</comment>
<dbReference type="Proteomes" id="UP000295097">
    <property type="component" value="Unassembled WGS sequence"/>
</dbReference>
<comment type="caution">
    <text evidence="15">The sequence shown here is derived from an EMBL/GenBank/DDBJ whole genome shotgun (WGS) entry which is preliminary data.</text>
</comment>
<keyword evidence="7" id="KW-1278">Translocase</keyword>
<dbReference type="Pfam" id="PF00005">
    <property type="entry name" value="ABC_tran"/>
    <property type="match status" value="1"/>
</dbReference>
<name>A0A4R3NW89_9HYPH</name>
<dbReference type="Gene3D" id="3.40.50.300">
    <property type="entry name" value="P-loop containing nucleotide triphosphate hydrolases"/>
    <property type="match status" value="1"/>
</dbReference>
<reference evidence="15 16" key="1">
    <citation type="submission" date="2019-03" db="EMBL/GenBank/DDBJ databases">
        <title>Freshwater and sediment microbial communities from various areas in North America, analyzing microbe dynamics in response to fracking.</title>
        <authorList>
            <person name="Lamendella R."/>
        </authorList>
    </citation>
    <scope>NUCLEOTIDE SEQUENCE [LARGE SCALE GENOMIC DNA]</scope>
    <source>
        <strain evidence="15 16">175.2</strain>
    </source>
</reference>
<dbReference type="GO" id="GO:0005886">
    <property type="term" value="C:plasma membrane"/>
    <property type="evidence" value="ECO:0007669"/>
    <property type="project" value="UniProtKB-SubCell"/>
</dbReference>
<protein>
    <recommendedName>
        <fullName evidence="12">Nickel import system ATP-binding protein NikD</fullName>
        <ecNumber evidence="11">7.2.2.11</ecNumber>
    </recommendedName>
</protein>
<keyword evidence="3" id="KW-0813">Transport</keyword>
<evidence type="ECO:0000256" key="2">
    <source>
        <dbReference type="ARBA" id="ARBA00005417"/>
    </source>
</evidence>
<keyword evidence="4" id="KW-1003">Cell membrane</keyword>
<evidence type="ECO:0000256" key="11">
    <source>
        <dbReference type="ARBA" id="ARBA00039098"/>
    </source>
</evidence>
<evidence type="ECO:0000256" key="7">
    <source>
        <dbReference type="ARBA" id="ARBA00022967"/>
    </source>
</evidence>
<accession>A0A4R3NW89</accession>
<dbReference type="InterPro" id="IPR050388">
    <property type="entry name" value="ABC_Ni/Peptide_Import"/>
</dbReference>
<dbReference type="PROSITE" id="PS00211">
    <property type="entry name" value="ABC_TRANSPORTER_1"/>
    <property type="match status" value="1"/>
</dbReference>
<evidence type="ECO:0000256" key="1">
    <source>
        <dbReference type="ARBA" id="ARBA00004417"/>
    </source>
</evidence>
<dbReference type="PANTHER" id="PTHR43297">
    <property type="entry name" value="OLIGOPEPTIDE TRANSPORT ATP-BINDING PROTEIN APPD"/>
    <property type="match status" value="1"/>
</dbReference>
<keyword evidence="6 15" id="KW-0067">ATP-binding</keyword>
<proteinExistence type="inferred from homology"/>
<comment type="subcellular location">
    <subcellularLocation>
        <location evidence="1">Cell inner membrane</location>
        <topology evidence="1">Peripheral membrane protein</topology>
    </subcellularLocation>
</comment>
<evidence type="ECO:0000256" key="12">
    <source>
        <dbReference type="ARBA" id="ARBA00044143"/>
    </source>
</evidence>
<evidence type="ECO:0000313" key="15">
    <source>
        <dbReference type="EMBL" id="TCT42809.1"/>
    </source>
</evidence>
<keyword evidence="9" id="KW-0472">Membrane</keyword>
<dbReference type="EMBL" id="SMAR01000004">
    <property type="protein sequence ID" value="TCT42809.1"/>
    <property type="molecule type" value="Genomic_DNA"/>
</dbReference>
<evidence type="ECO:0000256" key="3">
    <source>
        <dbReference type="ARBA" id="ARBA00022448"/>
    </source>
</evidence>
<dbReference type="SUPFAM" id="SSF52540">
    <property type="entry name" value="P-loop containing nucleoside triphosphate hydrolases"/>
    <property type="match status" value="1"/>
</dbReference>
<keyword evidence="5" id="KW-0547">Nucleotide-binding</keyword>
<dbReference type="InterPro" id="IPR003439">
    <property type="entry name" value="ABC_transporter-like_ATP-bd"/>
</dbReference>
<dbReference type="GO" id="GO:0016887">
    <property type="term" value="F:ATP hydrolysis activity"/>
    <property type="evidence" value="ECO:0007669"/>
    <property type="project" value="InterPro"/>
</dbReference>
<gene>
    <name evidence="15" type="ORF">EDC90_1004110</name>
</gene>